<evidence type="ECO:0000313" key="3">
    <source>
        <dbReference type="Proteomes" id="UP001227230"/>
    </source>
</evidence>
<dbReference type="EMBL" id="CP126654">
    <property type="protein sequence ID" value="WJZ90736.1"/>
    <property type="molecule type" value="Genomic_DNA"/>
</dbReference>
<accession>A0ABY9C6Z4</accession>
<evidence type="ECO:0000259" key="1">
    <source>
        <dbReference type="Pfam" id="PF07727"/>
    </source>
</evidence>
<keyword evidence="3" id="KW-1185">Reference proteome</keyword>
<proteinExistence type="predicted"/>
<dbReference type="Pfam" id="PF07727">
    <property type="entry name" value="RVT_2"/>
    <property type="match status" value="1"/>
</dbReference>
<protein>
    <recommendedName>
        <fullName evidence="1">Reverse transcriptase Ty1/copia-type domain-containing protein</fullName>
    </recommendedName>
</protein>
<feature type="domain" description="Reverse transcriptase Ty1/copia-type" evidence="1">
    <location>
        <begin position="4"/>
        <end position="102"/>
    </location>
</feature>
<gene>
    <name evidence="2" type="ORF">VitviT2T_009862</name>
</gene>
<sequence>MCLMNVITMYLYGSMDNDIYMKIPEGFKLPEANCKKPRSMYSIKLQRSLYGLKQFGCMWYNRLSEYLLKKGYMNNPICPCIFIKKLETRFAIIAVYVDDLNLIRTLEELTRTTN</sequence>
<reference evidence="2 3" key="1">
    <citation type="journal article" date="2023" name="Hortic Res">
        <title>The complete reference genome for grapevine (Vitis vinifera L.) genetics and breeding.</title>
        <authorList>
            <person name="Shi X."/>
            <person name="Cao S."/>
            <person name="Wang X."/>
            <person name="Huang S."/>
            <person name="Wang Y."/>
            <person name="Liu Z."/>
            <person name="Liu W."/>
            <person name="Leng X."/>
            <person name="Peng Y."/>
            <person name="Wang N."/>
            <person name="Wang Y."/>
            <person name="Ma Z."/>
            <person name="Xu X."/>
            <person name="Zhang F."/>
            <person name="Xue H."/>
            <person name="Zhong H."/>
            <person name="Wang Y."/>
            <person name="Zhang K."/>
            <person name="Velt A."/>
            <person name="Avia K."/>
            <person name="Holtgrawe D."/>
            <person name="Grimplet J."/>
            <person name="Matus J.T."/>
            <person name="Ware D."/>
            <person name="Wu X."/>
            <person name="Wang H."/>
            <person name="Liu C."/>
            <person name="Fang Y."/>
            <person name="Rustenholz C."/>
            <person name="Cheng Z."/>
            <person name="Xiao H."/>
            <person name="Zhou Y."/>
        </authorList>
    </citation>
    <scope>NUCLEOTIDE SEQUENCE [LARGE SCALE GENOMIC DNA]</scope>
    <source>
        <strain evidence="3">cv. Pinot noir / PN40024</strain>
        <tissue evidence="2">Leaf</tissue>
    </source>
</reference>
<dbReference type="Proteomes" id="UP001227230">
    <property type="component" value="Chromosome 7"/>
</dbReference>
<name>A0ABY9C6Z4_VITVI</name>
<evidence type="ECO:0000313" key="2">
    <source>
        <dbReference type="EMBL" id="WJZ90736.1"/>
    </source>
</evidence>
<dbReference type="InterPro" id="IPR013103">
    <property type="entry name" value="RVT_2"/>
</dbReference>
<organism evidence="2 3">
    <name type="scientific">Vitis vinifera</name>
    <name type="common">Grape</name>
    <dbReference type="NCBI Taxonomy" id="29760"/>
    <lineage>
        <taxon>Eukaryota</taxon>
        <taxon>Viridiplantae</taxon>
        <taxon>Streptophyta</taxon>
        <taxon>Embryophyta</taxon>
        <taxon>Tracheophyta</taxon>
        <taxon>Spermatophyta</taxon>
        <taxon>Magnoliopsida</taxon>
        <taxon>eudicotyledons</taxon>
        <taxon>Gunneridae</taxon>
        <taxon>Pentapetalae</taxon>
        <taxon>rosids</taxon>
        <taxon>Vitales</taxon>
        <taxon>Vitaceae</taxon>
        <taxon>Viteae</taxon>
        <taxon>Vitis</taxon>
    </lineage>
</organism>